<reference evidence="2" key="2">
    <citation type="submission" date="2022-01" db="EMBL/GenBank/DDBJ databases">
        <authorList>
            <person name="Yamashiro T."/>
            <person name="Shiraishi A."/>
            <person name="Satake H."/>
            <person name="Nakayama K."/>
        </authorList>
    </citation>
    <scope>NUCLEOTIDE SEQUENCE</scope>
</reference>
<keyword evidence="3" id="KW-1185">Reference proteome</keyword>
<dbReference type="EMBL" id="BQNB010010086">
    <property type="protein sequence ID" value="GJS72538.1"/>
    <property type="molecule type" value="Genomic_DNA"/>
</dbReference>
<reference evidence="2" key="1">
    <citation type="journal article" date="2022" name="Int. J. Mol. Sci.">
        <title>Draft Genome of Tanacetum Coccineum: Genomic Comparison of Closely Related Tanacetum-Family Plants.</title>
        <authorList>
            <person name="Yamashiro T."/>
            <person name="Shiraishi A."/>
            <person name="Nakayama K."/>
            <person name="Satake H."/>
        </authorList>
    </citation>
    <scope>NUCLEOTIDE SEQUENCE</scope>
</reference>
<accession>A0ABQ4Y4F2</accession>
<dbReference type="Proteomes" id="UP001151760">
    <property type="component" value="Unassembled WGS sequence"/>
</dbReference>
<evidence type="ECO:0000313" key="2">
    <source>
        <dbReference type="EMBL" id="GJS72538.1"/>
    </source>
</evidence>
<sequence>MLLISRYDALSAENDALPEQGQYYSRRTRLYPAETRLPKKADFKKSFLANSKDEIFLEKNLISKEVSRRAVELEETQDEDTSPSKNTSKIPMEVEGFEPPQEEVVPVHSLQGHIELLIAYV</sequence>
<protein>
    <submittedName>
        <fullName evidence="2">Uncharacterized protein</fullName>
    </submittedName>
</protein>
<proteinExistence type="predicted"/>
<evidence type="ECO:0000256" key="1">
    <source>
        <dbReference type="SAM" id="MobiDB-lite"/>
    </source>
</evidence>
<evidence type="ECO:0000313" key="3">
    <source>
        <dbReference type="Proteomes" id="UP001151760"/>
    </source>
</evidence>
<gene>
    <name evidence="2" type="ORF">Tco_0705379</name>
</gene>
<feature type="region of interest" description="Disordered" evidence="1">
    <location>
        <begin position="72"/>
        <end position="91"/>
    </location>
</feature>
<organism evidence="2 3">
    <name type="scientific">Tanacetum coccineum</name>
    <dbReference type="NCBI Taxonomy" id="301880"/>
    <lineage>
        <taxon>Eukaryota</taxon>
        <taxon>Viridiplantae</taxon>
        <taxon>Streptophyta</taxon>
        <taxon>Embryophyta</taxon>
        <taxon>Tracheophyta</taxon>
        <taxon>Spermatophyta</taxon>
        <taxon>Magnoliopsida</taxon>
        <taxon>eudicotyledons</taxon>
        <taxon>Gunneridae</taxon>
        <taxon>Pentapetalae</taxon>
        <taxon>asterids</taxon>
        <taxon>campanulids</taxon>
        <taxon>Asterales</taxon>
        <taxon>Asteraceae</taxon>
        <taxon>Asteroideae</taxon>
        <taxon>Anthemideae</taxon>
        <taxon>Anthemidinae</taxon>
        <taxon>Tanacetum</taxon>
    </lineage>
</organism>
<name>A0ABQ4Y4F2_9ASTR</name>
<comment type="caution">
    <text evidence="2">The sequence shown here is derived from an EMBL/GenBank/DDBJ whole genome shotgun (WGS) entry which is preliminary data.</text>
</comment>